<evidence type="ECO:0000313" key="2">
    <source>
        <dbReference type="Proteomes" id="UP000620064"/>
    </source>
</evidence>
<evidence type="ECO:0000313" key="1">
    <source>
        <dbReference type="EMBL" id="GGP04332.1"/>
    </source>
</evidence>
<reference evidence="2" key="1">
    <citation type="journal article" date="2019" name="Int. J. Syst. Evol. Microbiol.">
        <title>The Global Catalogue of Microorganisms (GCM) 10K type strain sequencing project: providing services to taxonomists for standard genome sequencing and annotation.</title>
        <authorList>
            <consortium name="The Broad Institute Genomics Platform"/>
            <consortium name="The Broad Institute Genome Sequencing Center for Infectious Disease"/>
            <person name="Wu L."/>
            <person name="Ma J."/>
        </authorList>
    </citation>
    <scope>NUCLEOTIDE SEQUENCE [LARGE SCALE GENOMIC DNA]</scope>
    <source>
        <strain evidence="2">CGMCC 1.7656</strain>
    </source>
</reference>
<name>A0ABQ2NIJ9_9FLAO</name>
<dbReference type="NCBIfam" id="TIGR04256">
    <property type="entry name" value="GxxExxY"/>
    <property type="match status" value="1"/>
</dbReference>
<keyword evidence="2" id="KW-1185">Reference proteome</keyword>
<comment type="caution">
    <text evidence="1">The sequence shown here is derived from an EMBL/GenBank/DDBJ whole genome shotgun (WGS) entry which is preliminary data.</text>
</comment>
<dbReference type="InterPro" id="IPR026350">
    <property type="entry name" value="GxxExxY"/>
</dbReference>
<protein>
    <recommendedName>
        <fullName evidence="3">GxxExxY protein</fullName>
    </recommendedName>
</protein>
<sequence length="124" mass="14666">MDFKHSEITEIIIKSFYKVYNKLGYGFLEKVYENAMYIELKNEGLFVEKQKPIKVYYNKTEVGNYFADLVVNECIIVELKASESLCEEHEFQLINYLKATEIEIGLLLNFGKKPDFKRKIFTNK</sequence>
<evidence type="ECO:0008006" key="3">
    <source>
        <dbReference type="Google" id="ProtNLM"/>
    </source>
</evidence>
<accession>A0ABQ2NIJ9</accession>
<proteinExistence type="predicted"/>
<dbReference type="Proteomes" id="UP000620064">
    <property type="component" value="Unassembled WGS sequence"/>
</dbReference>
<gene>
    <name evidence="1" type="ORF">GCM10010992_16040</name>
</gene>
<organism evidence="1 2">
    <name type="scientific">Cloacibacterium rupense</name>
    <dbReference type="NCBI Taxonomy" id="517423"/>
    <lineage>
        <taxon>Bacteria</taxon>
        <taxon>Pseudomonadati</taxon>
        <taxon>Bacteroidota</taxon>
        <taxon>Flavobacteriia</taxon>
        <taxon>Flavobacteriales</taxon>
        <taxon>Weeksellaceae</taxon>
    </lineage>
</organism>
<dbReference type="RefSeq" id="WP_188617591.1">
    <property type="nucleotide sequence ID" value="NZ_BMLV01000003.1"/>
</dbReference>
<dbReference type="Pfam" id="PF13366">
    <property type="entry name" value="PDDEXK_3"/>
    <property type="match status" value="1"/>
</dbReference>
<dbReference type="EMBL" id="BMLV01000003">
    <property type="protein sequence ID" value="GGP04332.1"/>
    <property type="molecule type" value="Genomic_DNA"/>
</dbReference>